<dbReference type="Proteomes" id="UP000558488">
    <property type="component" value="Unassembled WGS sequence"/>
</dbReference>
<name>A0A7J8A7X6_PIPKU</name>
<keyword evidence="1" id="KW-1133">Transmembrane helix</keyword>
<evidence type="ECO:0000313" key="3">
    <source>
        <dbReference type="Proteomes" id="UP000558488"/>
    </source>
</evidence>
<protein>
    <submittedName>
        <fullName evidence="2">Uncharacterized protein</fullName>
    </submittedName>
</protein>
<evidence type="ECO:0000313" key="2">
    <source>
        <dbReference type="EMBL" id="KAF6382534.1"/>
    </source>
</evidence>
<reference evidence="2 3" key="1">
    <citation type="journal article" date="2020" name="Nature">
        <title>Six reference-quality genomes reveal evolution of bat adaptations.</title>
        <authorList>
            <person name="Jebb D."/>
            <person name="Huang Z."/>
            <person name="Pippel M."/>
            <person name="Hughes G.M."/>
            <person name="Lavrichenko K."/>
            <person name="Devanna P."/>
            <person name="Winkler S."/>
            <person name="Jermiin L.S."/>
            <person name="Skirmuntt E.C."/>
            <person name="Katzourakis A."/>
            <person name="Burkitt-Gray L."/>
            <person name="Ray D.A."/>
            <person name="Sullivan K.A.M."/>
            <person name="Roscito J.G."/>
            <person name="Kirilenko B.M."/>
            <person name="Davalos L.M."/>
            <person name="Corthals A.P."/>
            <person name="Power M.L."/>
            <person name="Jones G."/>
            <person name="Ransome R.D."/>
            <person name="Dechmann D.K.N."/>
            <person name="Locatelli A.G."/>
            <person name="Puechmaille S.J."/>
            <person name="Fedrigo O."/>
            <person name="Jarvis E.D."/>
            <person name="Hiller M."/>
            <person name="Vernes S.C."/>
            <person name="Myers E.W."/>
            <person name="Teeling E.C."/>
        </authorList>
    </citation>
    <scope>NUCLEOTIDE SEQUENCE [LARGE SCALE GENOMIC DNA]</scope>
    <source>
        <strain evidence="2">MPipKuh1</strain>
        <tissue evidence="2">Flight muscle</tissue>
    </source>
</reference>
<keyword evidence="1" id="KW-0812">Transmembrane</keyword>
<keyword evidence="1" id="KW-0472">Membrane</keyword>
<accession>A0A7J8A7X6</accession>
<comment type="caution">
    <text evidence="2">The sequence shown here is derived from an EMBL/GenBank/DDBJ whole genome shotgun (WGS) entry which is preliminary data.</text>
</comment>
<sequence>MSYIKCNFSSHSGCSSSAKVSSLLDRKVFTSSKDATKRFSTSPLDSHRTLLWSRRSEYMLSTHCTGPTPSDSHTASPLSFSSPLCPLCLLFPSPFFLFIAFLLLLFFSVPSVSTSLSPRSSLLLPSSEVHVQPALSDITRCDVREEAGPGQRLCGCLVTLNRWQPATQSTGSTGGGGGKWR</sequence>
<dbReference type="EMBL" id="JACAGB010000002">
    <property type="protein sequence ID" value="KAF6382534.1"/>
    <property type="molecule type" value="Genomic_DNA"/>
</dbReference>
<proteinExistence type="predicted"/>
<dbReference type="AlphaFoldDB" id="A0A7J8A7X6"/>
<keyword evidence="3" id="KW-1185">Reference proteome</keyword>
<evidence type="ECO:0000256" key="1">
    <source>
        <dbReference type="SAM" id="Phobius"/>
    </source>
</evidence>
<gene>
    <name evidence="2" type="ORF">mPipKuh1_008896</name>
</gene>
<organism evidence="2 3">
    <name type="scientific">Pipistrellus kuhlii</name>
    <name type="common">Kuhl's pipistrelle</name>
    <dbReference type="NCBI Taxonomy" id="59472"/>
    <lineage>
        <taxon>Eukaryota</taxon>
        <taxon>Metazoa</taxon>
        <taxon>Chordata</taxon>
        <taxon>Craniata</taxon>
        <taxon>Vertebrata</taxon>
        <taxon>Euteleostomi</taxon>
        <taxon>Mammalia</taxon>
        <taxon>Eutheria</taxon>
        <taxon>Laurasiatheria</taxon>
        <taxon>Chiroptera</taxon>
        <taxon>Yangochiroptera</taxon>
        <taxon>Vespertilionidae</taxon>
        <taxon>Pipistrellus</taxon>
    </lineage>
</organism>
<feature type="transmembrane region" description="Helical" evidence="1">
    <location>
        <begin position="89"/>
        <end position="109"/>
    </location>
</feature>